<dbReference type="Proteomes" id="UP000799536">
    <property type="component" value="Unassembled WGS sequence"/>
</dbReference>
<proteinExistence type="predicted"/>
<dbReference type="AlphaFoldDB" id="A0A9P4JBY4"/>
<keyword evidence="2" id="KW-0472">Membrane</keyword>
<comment type="caution">
    <text evidence="4">The sequence shown here is derived from an EMBL/GenBank/DDBJ whole genome shotgun (WGS) entry which is preliminary data.</text>
</comment>
<sequence length="410" mass="47151">MMGTFNLLFLAFTLFFPTSTAQYPPGQSSFPDSLVIWQTTNRSAIVKLPTPSYPLWIMDKAHAPILHKNAGRYYWPFKDPSAVLLNITLAHDNKTLLLNHQPIVPLLNFDAPPMIEAYQVPANATEKQIQGLISQGLLNRAWEGLTLSFRFLALDYDRLIWGNPETPMLWCTAPQLVFRIMGIGAHERNDVLDTHKQAILRVNLRNANSRGCEVVDLTDVDYRIDEIMVEGFEEYDGREDYDVKEEQGRNECGMWSWRCPDRLLCMAGEKPYYRFIWRNRFDRYGRIGSWRHAMYMKKAVLKDIIEDAGPAMALSFAILFTSVMSILGLIKVVSMVRERRLRNARVFAEDDRLLGEKGEEDYEFGETPYVDEEEGAPPALPPRPVAVNPKALIDTEEVEYESIRPFDMEE</sequence>
<reference evidence="4" key="1">
    <citation type="journal article" date="2020" name="Stud. Mycol.">
        <title>101 Dothideomycetes genomes: a test case for predicting lifestyles and emergence of pathogens.</title>
        <authorList>
            <person name="Haridas S."/>
            <person name="Albert R."/>
            <person name="Binder M."/>
            <person name="Bloem J."/>
            <person name="Labutti K."/>
            <person name="Salamov A."/>
            <person name="Andreopoulos B."/>
            <person name="Baker S."/>
            <person name="Barry K."/>
            <person name="Bills G."/>
            <person name="Bluhm B."/>
            <person name="Cannon C."/>
            <person name="Castanera R."/>
            <person name="Culley D."/>
            <person name="Daum C."/>
            <person name="Ezra D."/>
            <person name="Gonzalez J."/>
            <person name="Henrissat B."/>
            <person name="Kuo A."/>
            <person name="Liang C."/>
            <person name="Lipzen A."/>
            <person name="Lutzoni F."/>
            <person name="Magnuson J."/>
            <person name="Mondo S."/>
            <person name="Nolan M."/>
            <person name="Ohm R."/>
            <person name="Pangilinan J."/>
            <person name="Park H.-J."/>
            <person name="Ramirez L."/>
            <person name="Alfaro M."/>
            <person name="Sun H."/>
            <person name="Tritt A."/>
            <person name="Yoshinaga Y."/>
            <person name="Zwiers L.-H."/>
            <person name="Turgeon B."/>
            <person name="Goodwin S."/>
            <person name="Spatafora J."/>
            <person name="Crous P."/>
            <person name="Grigoriev I."/>
        </authorList>
    </citation>
    <scope>NUCLEOTIDE SEQUENCE</scope>
    <source>
        <strain evidence="4">ATCC 74209</strain>
    </source>
</reference>
<accession>A0A9P4JBY4</accession>
<organism evidence="4 5">
    <name type="scientific">Delitschia confertaspora ATCC 74209</name>
    <dbReference type="NCBI Taxonomy" id="1513339"/>
    <lineage>
        <taxon>Eukaryota</taxon>
        <taxon>Fungi</taxon>
        <taxon>Dikarya</taxon>
        <taxon>Ascomycota</taxon>
        <taxon>Pezizomycotina</taxon>
        <taxon>Dothideomycetes</taxon>
        <taxon>Pleosporomycetidae</taxon>
        <taxon>Pleosporales</taxon>
        <taxon>Delitschiaceae</taxon>
        <taxon>Delitschia</taxon>
    </lineage>
</organism>
<feature type="signal peptide" evidence="3">
    <location>
        <begin position="1"/>
        <end position="21"/>
    </location>
</feature>
<protein>
    <submittedName>
        <fullName evidence="4">Uncharacterized protein</fullName>
    </submittedName>
</protein>
<feature type="transmembrane region" description="Helical" evidence="2">
    <location>
        <begin position="311"/>
        <end position="333"/>
    </location>
</feature>
<evidence type="ECO:0000256" key="1">
    <source>
        <dbReference type="SAM" id="MobiDB-lite"/>
    </source>
</evidence>
<dbReference type="EMBL" id="ML994415">
    <property type="protein sequence ID" value="KAF2196335.1"/>
    <property type="molecule type" value="Genomic_DNA"/>
</dbReference>
<gene>
    <name evidence="4" type="ORF">GQ43DRAFT_263957</name>
</gene>
<evidence type="ECO:0000313" key="5">
    <source>
        <dbReference type="Proteomes" id="UP000799536"/>
    </source>
</evidence>
<keyword evidence="2" id="KW-1133">Transmembrane helix</keyword>
<keyword evidence="3" id="KW-0732">Signal</keyword>
<evidence type="ECO:0000256" key="2">
    <source>
        <dbReference type="SAM" id="Phobius"/>
    </source>
</evidence>
<feature type="chain" id="PRO_5040387799" evidence="3">
    <location>
        <begin position="22"/>
        <end position="410"/>
    </location>
</feature>
<keyword evidence="5" id="KW-1185">Reference proteome</keyword>
<keyword evidence="2" id="KW-0812">Transmembrane</keyword>
<evidence type="ECO:0000313" key="4">
    <source>
        <dbReference type="EMBL" id="KAF2196335.1"/>
    </source>
</evidence>
<name>A0A9P4JBY4_9PLEO</name>
<dbReference type="OrthoDB" id="3917128at2759"/>
<feature type="compositionally biased region" description="Acidic residues" evidence="1">
    <location>
        <begin position="365"/>
        <end position="375"/>
    </location>
</feature>
<evidence type="ECO:0000256" key="3">
    <source>
        <dbReference type="SAM" id="SignalP"/>
    </source>
</evidence>
<feature type="region of interest" description="Disordered" evidence="1">
    <location>
        <begin position="365"/>
        <end position="386"/>
    </location>
</feature>